<dbReference type="SUPFAM" id="SSF56281">
    <property type="entry name" value="Metallo-hydrolase/oxidoreductase"/>
    <property type="match status" value="1"/>
</dbReference>
<dbReference type="EMBL" id="QEAO01000013">
    <property type="protein sequence ID" value="TPX34451.1"/>
    <property type="molecule type" value="Genomic_DNA"/>
</dbReference>
<dbReference type="GeneID" id="42004143"/>
<dbReference type="InterPro" id="IPR036866">
    <property type="entry name" value="RibonucZ/Hydroxyglut_hydro"/>
</dbReference>
<proteinExistence type="predicted"/>
<reference evidence="7 8" key="1">
    <citation type="journal article" date="2019" name="Sci. Rep.">
        <title>Comparative genomics of chytrid fungi reveal insights into the obligate biotrophic and pathogenic lifestyle of Synchytrium endobioticum.</title>
        <authorList>
            <person name="van de Vossenberg B.T.L.H."/>
            <person name="Warris S."/>
            <person name="Nguyen H.D.T."/>
            <person name="van Gent-Pelzer M.P.E."/>
            <person name="Joly D.L."/>
            <person name="van de Geest H.C."/>
            <person name="Bonants P.J.M."/>
            <person name="Smith D.S."/>
            <person name="Levesque C.A."/>
            <person name="van der Lee T.A.J."/>
        </authorList>
    </citation>
    <scope>NUCLEOTIDE SEQUENCE [LARGE SCALE GENOMIC DNA]</scope>
    <source>
        <strain evidence="7 8">JEL517</strain>
    </source>
</reference>
<evidence type="ECO:0000313" key="7">
    <source>
        <dbReference type="EMBL" id="TPX34451.1"/>
    </source>
</evidence>
<dbReference type="InterPro" id="IPR001279">
    <property type="entry name" value="Metallo-B-lactamas"/>
</dbReference>
<dbReference type="Proteomes" id="UP000319731">
    <property type="component" value="Unassembled WGS sequence"/>
</dbReference>
<keyword evidence="3" id="KW-0378">Hydrolase</keyword>
<sequence>MALEYDVVIIGPLQTNCTVIGFPSGSAICVDPGGDIDPIMEAALKLKLTIKKVYHTHGHFDHILGSGVLRKATQAELLIHKNDKAMIVNMAKQVERFGYKLNPEAEVGEADVYFDGGEDIELDGEVVGKIIHTPGHTPGSSSFYFPSANLVCAGDTLFAGSVGRTDLPGGNFHTIEESIKSKLYALPNDVKVIPGHGSHTSIGREKKFNMFVRDEPTADASDSEGEKSPGGGSGTDGASGAGFSAHASHGYQCPACAMYAEEAKL</sequence>
<accession>A0A507C4P1</accession>
<dbReference type="STRING" id="1806994.A0A507C4P1"/>
<dbReference type="CDD" id="cd06262">
    <property type="entry name" value="metallo-hydrolase-like_MBL-fold"/>
    <property type="match status" value="1"/>
</dbReference>
<name>A0A507C4P1_9FUNG</name>
<evidence type="ECO:0000256" key="5">
    <source>
        <dbReference type="SAM" id="MobiDB-lite"/>
    </source>
</evidence>
<feature type="region of interest" description="Disordered" evidence="5">
    <location>
        <begin position="216"/>
        <end position="241"/>
    </location>
</feature>
<dbReference type="PANTHER" id="PTHR46233:SF3">
    <property type="entry name" value="HYDROXYACYLGLUTATHIONE HYDROLASE GLOC"/>
    <property type="match status" value="1"/>
</dbReference>
<dbReference type="Pfam" id="PF00753">
    <property type="entry name" value="Lactamase_B"/>
    <property type="match status" value="1"/>
</dbReference>
<evidence type="ECO:0000256" key="3">
    <source>
        <dbReference type="ARBA" id="ARBA00022801"/>
    </source>
</evidence>
<evidence type="ECO:0000256" key="4">
    <source>
        <dbReference type="ARBA" id="ARBA00022833"/>
    </source>
</evidence>
<dbReference type="AlphaFoldDB" id="A0A507C4P1"/>
<comment type="cofactor">
    <cofactor evidence="1">
        <name>Zn(2+)</name>
        <dbReference type="ChEBI" id="CHEBI:29105"/>
    </cofactor>
</comment>
<keyword evidence="2" id="KW-0479">Metal-binding</keyword>
<dbReference type="SMART" id="SM00849">
    <property type="entry name" value="Lactamase_B"/>
    <property type="match status" value="1"/>
</dbReference>
<gene>
    <name evidence="7" type="ORF">SmJEL517_g02918</name>
</gene>
<comment type="caution">
    <text evidence="7">The sequence shown here is derived from an EMBL/GenBank/DDBJ whole genome shotgun (WGS) entry which is preliminary data.</text>
</comment>
<dbReference type="Gene3D" id="3.60.15.10">
    <property type="entry name" value="Ribonuclease Z/Hydroxyacylglutathione hydrolase-like"/>
    <property type="match status" value="1"/>
</dbReference>
<dbReference type="PANTHER" id="PTHR46233">
    <property type="entry name" value="HYDROXYACYLGLUTATHIONE HYDROLASE GLOC"/>
    <property type="match status" value="1"/>
</dbReference>
<dbReference type="RefSeq" id="XP_031025171.1">
    <property type="nucleotide sequence ID" value="XM_031168846.1"/>
</dbReference>
<evidence type="ECO:0000256" key="1">
    <source>
        <dbReference type="ARBA" id="ARBA00001947"/>
    </source>
</evidence>
<keyword evidence="8" id="KW-1185">Reference proteome</keyword>
<protein>
    <recommendedName>
        <fullName evidence="6">Metallo-beta-lactamase domain-containing protein</fullName>
    </recommendedName>
</protein>
<dbReference type="GO" id="GO:0016787">
    <property type="term" value="F:hydrolase activity"/>
    <property type="evidence" value="ECO:0007669"/>
    <property type="project" value="UniProtKB-KW"/>
</dbReference>
<evidence type="ECO:0000259" key="6">
    <source>
        <dbReference type="SMART" id="SM00849"/>
    </source>
</evidence>
<dbReference type="OrthoDB" id="515692at2759"/>
<keyword evidence="4" id="KW-0862">Zinc</keyword>
<dbReference type="InterPro" id="IPR051453">
    <property type="entry name" value="MBL_Glyoxalase_II"/>
</dbReference>
<dbReference type="GO" id="GO:0046872">
    <property type="term" value="F:metal ion binding"/>
    <property type="evidence" value="ECO:0007669"/>
    <property type="project" value="UniProtKB-KW"/>
</dbReference>
<feature type="compositionally biased region" description="Gly residues" evidence="5">
    <location>
        <begin position="228"/>
        <end position="240"/>
    </location>
</feature>
<organism evidence="7 8">
    <name type="scientific">Synchytrium microbalum</name>
    <dbReference type="NCBI Taxonomy" id="1806994"/>
    <lineage>
        <taxon>Eukaryota</taxon>
        <taxon>Fungi</taxon>
        <taxon>Fungi incertae sedis</taxon>
        <taxon>Chytridiomycota</taxon>
        <taxon>Chytridiomycota incertae sedis</taxon>
        <taxon>Chytridiomycetes</taxon>
        <taxon>Synchytriales</taxon>
        <taxon>Synchytriaceae</taxon>
        <taxon>Synchytrium</taxon>
    </lineage>
</organism>
<feature type="domain" description="Metallo-beta-lactamase" evidence="6">
    <location>
        <begin position="14"/>
        <end position="196"/>
    </location>
</feature>
<evidence type="ECO:0000256" key="2">
    <source>
        <dbReference type="ARBA" id="ARBA00022723"/>
    </source>
</evidence>
<evidence type="ECO:0000313" key="8">
    <source>
        <dbReference type="Proteomes" id="UP000319731"/>
    </source>
</evidence>